<protein>
    <recommendedName>
        <fullName evidence="3">SAUR family protein</fullName>
    </recommendedName>
</protein>
<name>A0A5K0YFF0_9MAGN</name>
<evidence type="ECO:0000313" key="2">
    <source>
        <dbReference type="EMBL" id="VVV76365.1"/>
    </source>
</evidence>
<evidence type="ECO:0008006" key="3">
    <source>
        <dbReference type="Google" id="ProtNLM"/>
    </source>
</evidence>
<dbReference type="EMBL" id="LR721777">
    <property type="protein sequence ID" value="VVV76365.1"/>
    <property type="molecule type" value="Genomic_DNA"/>
</dbReference>
<dbReference type="InterPro" id="IPR003676">
    <property type="entry name" value="SAUR_fam"/>
</dbReference>
<evidence type="ECO:0000256" key="1">
    <source>
        <dbReference type="ARBA" id="ARBA00006974"/>
    </source>
</evidence>
<gene>
    <name evidence="2" type="ORF">NYM_LOCUS8116</name>
</gene>
<dbReference type="PANTHER" id="PTHR31374">
    <property type="entry name" value="AUXIN-INDUCED PROTEIN-LIKE-RELATED"/>
    <property type="match status" value="1"/>
</dbReference>
<dbReference type="PANTHER" id="PTHR31374:SF16">
    <property type="entry name" value="AUXIN-RESPONSIVE FAMILY PROTEIN"/>
    <property type="match status" value="1"/>
</dbReference>
<accession>A0A5K0YFF0</accession>
<dbReference type="AlphaFoldDB" id="A0A5K0YFF0"/>
<proteinExistence type="inferred from homology"/>
<reference evidence="2" key="1">
    <citation type="submission" date="2019-09" db="EMBL/GenBank/DDBJ databases">
        <authorList>
            <person name="Zhang L."/>
        </authorList>
    </citation>
    <scope>NUCLEOTIDE SEQUENCE</scope>
</reference>
<comment type="similarity">
    <text evidence="1">Belongs to the ARG7 family.</text>
</comment>
<dbReference type="GO" id="GO:0009733">
    <property type="term" value="P:response to auxin"/>
    <property type="evidence" value="ECO:0007669"/>
    <property type="project" value="InterPro"/>
</dbReference>
<dbReference type="Pfam" id="PF02519">
    <property type="entry name" value="Auxin_inducible"/>
    <property type="match status" value="1"/>
</dbReference>
<dbReference type="Gramene" id="NC12G0096510.1">
    <property type="protein sequence ID" value="NC12G0096510.1:cds"/>
    <property type="gene ID" value="NC12G0096510"/>
</dbReference>
<sequence length="136" mass="15202">MKVELRLVKQVAEKCHSKLARMTTFSHPSFPRADLGDCDGTTCCPSSAASGGVKKEAIRKGHFAVVAASRDGEVKRFVIALSCLRNPAFLRLLDEAEEEFGWSQQGVLSVLCRPSELEDILAEHRQMEIRDQRWSQ</sequence>
<organism evidence="2">
    <name type="scientific">Nymphaea colorata</name>
    <name type="common">pocket water lily</name>
    <dbReference type="NCBI Taxonomy" id="210225"/>
    <lineage>
        <taxon>Eukaryota</taxon>
        <taxon>Viridiplantae</taxon>
        <taxon>Streptophyta</taxon>
        <taxon>Embryophyta</taxon>
        <taxon>Tracheophyta</taxon>
        <taxon>Spermatophyta</taxon>
        <taxon>Magnoliopsida</taxon>
        <taxon>Nymphaeales</taxon>
        <taxon>Nymphaeaceae</taxon>
        <taxon>Nymphaea</taxon>
    </lineage>
</organism>